<dbReference type="Proteomes" id="UP001266305">
    <property type="component" value="Unassembled WGS sequence"/>
</dbReference>
<evidence type="ECO:0000256" key="7">
    <source>
        <dbReference type="SAM" id="Coils"/>
    </source>
</evidence>
<organism evidence="9 10">
    <name type="scientific">Saguinus oedipus</name>
    <name type="common">Cotton-top tamarin</name>
    <name type="synonym">Oedipomidas oedipus</name>
    <dbReference type="NCBI Taxonomy" id="9490"/>
    <lineage>
        <taxon>Eukaryota</taxon>
        <taxon>Metazoa</taxon>
        <taxon>Chordata</taxon>
        <taxon>Craniata</taxon>
        <taxon>Vertebrata</taxon>
        <taxon>Euteleostomi</taxon>
        <taxon>Mammalia</taxon>
        <taxon>Eutheria</taxon>
        <taxon>Euarchontoglires</taxon>
        <taxon>Primates</taxon>
        <taxon>Haplorrhini</taxon>
        <taxon>Platyrrhini</taxon>
        <taxon>Cebidae</taxon>
        <taxon>Callitrichinae</taxon>
        <taxon>Saguinus</taxon>
    </lineage>
</organism>
<comment type="caution">
    <text evidence="9">The sequence shown here is derived from an EMBL/GenBank/DDBJ whole genome shotgun (WGS) entry which is preliminary data.</text>
</comment>
<keyword evidence="6" id="KW-0131">Cell cycle</keyword>
<gene>
    <name evidence="9" type="primary">MAD1L1_8</name>
    <name evidence="9" type="ORF">P7K49_026848</name>
</gene>
<reference evidence="9 10" key="1">
    <citation type="submission" date="2023-05" db="EMBL/GenBank/DDBJ databases">
        <title>B98-5 Cell Line De Novo Hybrid Assembly: An Optical Mapping Approach.</title>
        <authorList>
            <person name="Kananen K."/>
            <person name="Auerbach J.A."/>
            <person name="Kautto E."/>
            <person name="Blachly J.S."/>
        </authorList>
    </citation>
    <scope>NUCLEOTIDE SEQUENCE [LARGE SCALE GENOMIC DNA]</scope>
    <source>
        <strain evidence="9">B95-8</strain>
        <tissue evidence="9">Cell line</tissue>
    </source>
</reference>
<dbReference type="EMBL" id="JASSZA010000013">
    <property type="protein sequence ID" value="KAK2095432.1"/>
    <property type="molecule type" value="Genomic_DNA"/>
</dbReference>
<evidence type="ECO:0000256" key="8">
    <source>
        <dbReference type="SAM" id="MobiDB-lite"/>
    </source>
</evidence>
<comment type="subcellular location">
    <subcellularLocation>
        <location evidence="1">Nucleus</location>
    </subcellularLocation>
</comment>
<dbReference type="Pfam" id="PF05557">
    <property type="entry name" value="MAD"/>
    <property type="match status" value="1"/>
</dbReference>
<evidence type="ECO:0000256" key="6">
    <source>
        <dbReference type="ARBA" id="ARBA00023306"/>
    </source>
</evidence>
<comment type="similarity">
    <text evidence="2">Belongs to the MAD1 family.</text>
</comment>
<feature type="region of interest" description="Disordered" evidence="8">
    <location>
        <begin position="96"/>
        <end position="122"/>
    </location>
</feature>
<keyword evidence="7" id="KW-0175">Coiled coil</keyword>
<feature type="coiled-coil region" evidence="7">
    <location>
        <begin position="15"/>
        <end position="85"/>
    </location>
</feature>
<evidence type="ECO:0000256" key="3">
    <source>
        <dbReference type="ARBA" id="ARBA00022618"/>
    </source>
</evidence>
<protein>
    <submittedName>
        <fullName evidence="9">Mitotic spindle assembly checkpoint protein MAD1</fullName>
    </submittedName>
</protein>
<dbReference type="PANTHER" id="PTHR23168:SF0">
    <property type="entry name" value="MITOTIC SPINDLE ASSEMBLY CHECKPOINT PROTEIN MAD1"/>
    <property type="match status" value="1"/>
</dbReference>
<evidence type="ECO:0000256" key="5">
    <source>
        <dbReference type="ARBA" id="ARBA00023242"/>
    </source>
</evidence>
<dbReference type="InterPro" id="IPR008672">
    <property type="entry name" value="Mad1"/>
</dbReference>
<evidence type="ECO:0000313" key="10">
    <source>
        <dbReference type="Proteomes" id="UP001266305"/>
    </source>
</evidence>
<evidence type="ECO:0000256" key="1">
    <source>
        <dbReference type="ARBA" id="ARBA00004123"/>
    </source>
</evidence>
<evidence type="ECO:0000313" key="9">
    <source>
        <dbReference type="EMBL" id="KAK2095432.1"/>
    </source>
</evidence>
<dbReference type="SUPFAM" id="SSF75704">
    <property type="entry name" value="Mitotic arrest deficient-like 1, Mad1"/>
    <property type="match status" value="1"/>
</dbReference>
<accession>A0ABQ9UEE6</accession>
<dbReference type="PANTHER" id="PTHR23168">
    <property type="entry name" value="MITOTIC SPINDLE ASSEMBLY CHECKPOINT PROTEIN MAD1 MITOTIC ARREST DEFICIENT-LIKE PROTEIN 1"/>
    <property type="match status" value="1"/>
</dbReference>
<sequence>MWEAEDMVQKVHSHSAEMEAQLSQALEELGGQKQRADMLEMELKMLKSQSSSPELPEVDTLRLKVKELEGERSWLEEEKRMLEAQLERRTLRGHYDQSKTKVMHMSLNPASVARQRLREDHN</sequence>
<keyword evidence="3" id="KW-0132">Cell division</keyword>
<proteinExistence type="inferred from homology"/>
<evidence type="ECO:0000256" key="2">
    <source>
        <dbReference type="ARBA" id="ARBA00008029"/>
    </source>
</evidence>
<name>A0ABQ9UEE6_SAGOE</name>
<keyword evidence="4" id="KW-0498">Mitosis</keyword>
<keyword evidence="5" id="KW-0539">Nucleus</keyword>
<keyword evidence="10" id="KW-1185">Reference proteome</keyword>
<evidence type="ECO:0000256" key="4">
    <source>
        <dbReference type="ARBA" id="ARBA00022776"/>
    </source>
</evidence>
<dbReference type="Gene3D" id="6.10.250.90">
    <property type="match status" value="1"/>
</dbReference>